<dbReference type="Proteomes" id="UP000291838">
    <property type="component" value="Unassembled WGS sequence"/>
</dbReference>
<accession>A0A4Q2RLU9</accession>
<protein>
    <submittedName>
        <fullName evidence="1">Uncharacterized protein</fullName>
    </submittedName>
</protein>
<organism evidence="1 2">
    <name type="scientific">Nocardioides glacieisoli</name>
    <dbReference type="NCBI Taxonomy" id="1168730"/>
    <lineage>
        <taxon>Bacteria</taxon>
        <taxon>Bacillati</taxon>
        <taxon>Actinomycetota</taxon>
        <taxon>Actinomycetes</taxon>
        <taxon>Propionibacteriales</taxon>
        <taxon>Nocardioidaceae</taxon>
        <taxon>Nocardioides</taxon>
    </lineage>
</organism>
<dbReference type="EMBL" id="SDWS01000006">
    <property type="protein sequence ID" value="RYB89781.1"/>
    <property type="molecule type" value="Genomic_DNA"/>
</dbReference>
<dbReference type="OrthoDB" id="3791001at2"/>
<proteinExistence type="predicted"/>
<evidence type="ECO:0000313" key="1">
    <source>
        <dbReference type="EMBL" id="RYB89781.1"/>
    </source>
</evidence>
<dbReference type="AlphaFoldDB" id="A0A4Q2RLU9"/>
<keyword evidence="2" id="KW-1185">Reference proteome</keyword>
<gene>
    <name evidence="1" type="ORF">EUA06_14400</name>
</gene>
<dbReference type="RefSeq" id="WP_129476988.1">
    <property type="nucleotide sequence ID" value="NZ_SDWS01000006.1"/>
</dbReference>
<evidence type="ECO:0000313" key="2">
    <source>
        <dbReference type="Proteomes" id="UP000291838"/>
    </source>
</evidence>
<name>A0A4Q2RLU9_9ACTN</name>
<reference evidence="1 2" key="1">
    <citation type="submission" date="2019-01" db="EMBL/GenBank/DDBJ databases">
        <title>Novel species of Nocardioides.</title>
        <authorList>
            <person name="Liu Q."/>
            <person name="Xin Y.-H."/>
        </authorList>
    </citation>
    <scope>NUCLEOTIDE SEQUENCE [LARGE SCALE GENOMIC DNA]</scope>
    <source>
        <strain evidence="1 2">HLT3-15</strain>
    </source>
</reference>
<sequence length="117" mass="12132">MRRSRAALVVGVLVVLVAFAYGVENRASTTVAGQRVDCGSAISASWLVSGTDSTRIAVPVTASESDVMAACDTVVQRARIGVLSTMTAGALLALVGWTAMREGRGPRRAGRPEVRSA</sequence>
<comment type="caution">
    <text evidence="1">The sequence shown here is derived from an EMBL/GenBank/DDBJ whole genome shotgun (WGS) entry which is preliminary data.</text>
</comment>